<reference evidence="2" key="3">
    <citation type="submission" date="2017-03" db="EMBL/GenBank/DDBJ databases">
        <authorList>
            <person name="Dastager S.G."/>
            <person name="Neurgaonkar P.S."/>
            <person name="Dharne M.S."/>
        </authorList>
    </citation>
    <scope>NUCLEOTIDE SEQUENCE</scope>
    <source>
        <strain evidence="2">DSM 25145</strain>
    </source>
</reference>
<dbReference type="OrthoDB" id="2889637at2"/>
<keyword evidence="1" id="KW-0812">Transmembrane</keyword>
<dbReference type="Proteomes" id="UP000186385">
    <property type="component" value="Unassembled WGS sequence"/>
</dbReference>
<sequence length="75" mass="8496">MKAIVIALCCLLFLMIFSSALDVLIGNVTLNTSLQTIMNPFHVMERPELYIFVLLLVLVIGKAVFRKNNSKKKKE</sequence>
<keyword evidence="5" id="KW-1185">Reference proteome</keyword>
<organism evidence="3 4">
    <name type="scientific">Domibacillus enclensis</name>
    <dbReference type="NCBI Taxonomy" id="1017273"/>
    <lineage>
        <taxon>Bacteria</taxon>
        <taxon>Bacillati</taxon>
        <taxon>Bacillota</taxon>
        <taxon>Bacilli</taxon>
        <taxon>Bacillales</taxon>
        <taxon>Bacillaceae</taxon>
        <taxon>Domibacillus</taxon>
    </lineage>
</organism>
<evidence type="ECO:0000313" key="5">
    <source>
        <dbReference type="Proteomes" id="UP000215545"/>
    </source>
</evidence>
<dbReference type="InterPro" id="IPR058725">
    <property type="entry name" value="YczF"/>
</dbReference>
<keyword evidence="1" id="KW-0472">Membrane</keyword>
<reference evidence="5" key="2">
    <citation type="submission" date="2017-03" db="EMBL/GenBank/DDBJ databases">
        <title>Bacillus sp. V-88(T) DSM27956, whole genome shotgun sequencing project.</title>
        <authorList>
            <person name="Dastager S.G."/>
            <person name="Neurgaonkar P.S."/>
            <person name="Dharne M.S."/>
        </authorList>
    </citation>
    <scope>NUCLEOTIDE SEQUENCE [LARGE SCALE GENOMIC DNA]</scope>
    <source>
        <strain evidence="5">DSM 25145</strain>
    </source>
</reference>
<feature type="transmembrane region" description="Helical" evidence="1">
    <location>
        <begin position="49"/>
        <end position="65"/>
    </location>
</feature>
<name>A0A1N6XWG2_9BACI</name>
<accession>A0A1N6XWG2</accession>
<gene>
    <name evidence="2" type="ORF">B1B05_11435</name>
    <name evidence="3" type="ORF">SAMN05443094_10574</name>
</gene>
<dbReference type="RefSeq" id="WP_045849229.1">
    <property type="nucleotide sequence ID" value="NZ_FTLX01000005.1"/>
</dbReference>
<proteinExistence type="predicted"/>
<dbReference type="EMBL" id="MWSK01000005">
    <property type="protein sequence ID" value="OXS77444.1"/>
    <property type="molecule type" value="Genomic_DNA"/>
</dbReference>
<keyword evidence="1" id="KW-1133">Transmembrane helix</keyword>
<evidence type="ECO:0000313" key="2">
    <source>
        <dbReference type="EMBL" id="OXS77444.1"/>
    </source>
</evidence>
<evidence type="ECO:0000256" key="1">
    <source>
        <dbReference type="SAM" id="Phobius"/>
    </source>
</evidence>
<dbReference type="EMBL" id="FTLX01000005">
    <property type="protein sequence ID" value="SIR06644.1"/>
    <property type="molecule type" value="Genomic_DNA"/>
</dbReference>
<evidence type="ECO:0000313" key="3">
    <source>
        <dbReference type="EMBL" id="SIR06644.1"/>
    </source>
</evidence>
<evidence type="ECO:0000313" key="4">
    <source>
        <dbReference type="Proteomes" id="UP000186385"/>
    </source>
</evidence>
<dbReference type="Pfam" id="PF26310">
    <property type="entry name" value="YczF"/>
    <property type="match status" value="1"/>
</dbReference>
<dbReference type="Proteomes" id="UP000215545">
    <property type="component" value="Unassembled WGS sequence"/>
</dbReference>
<dbReference type="STRING" id="1017273.SAMN05443094_10574"/>
<reference evidence="3 4" key="1">
    <citation type="submission" date="2017-01" db="EMBL/GenBank/DDBJ databases">
        <authorList>
            <person name="Mah S.A."/>
            <person name="Swanson W.J."/>
            <person name="Moy G.W."/>
            <person name="Vacquier V.D."/>
        </authorList>
    </citation>
    <scope>NUCLEOTIDE SEQUENCE [LARGE SCALE GENOMIC DNA]</scope>
    <source>
        <strain evidence="3 4">NIO-1016</strain>
    </source>
</reference>
<dbReference type="AlphaFoldDB" id="A0A1N6XWG2"/>
<protein>
    <submittedName>
        <fullName evidence="3">Uncharacterized protein</fullName>
    </submittedName>
</protein>